<evidence type="ECO:0000313" key="2">
    <source>
        <dbReference type="Proteomes" id="UP000076661"/>
    </source>
</evidence>
<gene>
    <name evidence="1" type="ORF">N478_03390</name>
</gene>
<proteinExistence type="predicted"/>
<sequence>MELKLFQTVFYGSTKGVVTDVTDETVSIHLEDGRYVLNVMKLNIVNNAAWTVTREMSPFGELDKYLERATSIKNLYAIEYSTNGRPKCYDTVLADSTKDVEIKLGKNVKLLNVKLSRSQILKPVIQKGTL</sequence>
<comment type="caution">
    <text evidence="1">The sequence shown here is derived from an EMBL/GenBank/DDBJ whole genome shotgun (WGS) entry which is preliminary data.</text>
</comment>
<accession>A0A162BK77</accession>
<dbReference type="PATRIC" id="fig|1365257.3.peg.3712"/>
<dbReference type="AlphaFoldDB" id="A0A162BK77"/>
<organism evidence="1 2">
    <name type="scientific">Pseudoalteromonas luteoviolacea S4060-1</name>
    <dbReference type="NCBI Taxonomy" id="1365257"/>
    <lineage>
        <taxon>Bacteria</taxon>
        <taxon>Pseudomonadati</taxon>
        <taxon>Pseudomonadota</taxon>
        <taxon>Gammaproteobacteria</taxon>
        <taxon>Alteromonadales</taxon>
        <taxon>Pseudoalteromonadaceae</taxon>
        <taxon>Pseudoalteromonas</taxon>
    </lineage>
</organism>
<dbReference type="EMBL" id="AUXX01000034">
    <property type="protein sequence ID" value="KZN63306.1"/>
    <property type="molecule type" value="Genomic_DNA"/>
</dbReference>
<dbReference type="RefSeq" id="WP_063382092.1">
    <property type="nucleotide sequence ID" value="NZ_AUXX01000034.1"/>
</dbReference>
<dbReference type="Proteomes" id="UP000076661">
    <property type="component" value="Unassembled WGS sequence"/>
</dbReference>
<protein>
    <submittedName>
        <fullName evidence="1">Uncharacterized protein</fullName>
    </submittedName>
</protein>
<name>A0A162BK77_9GAMM</name>
<reference evidence="1 2" key="1">
    <citation type="submission" date="2013-07" db="EMBL/GenBank/DDBJ databases">
        <title>Comparative Genomic and Metabolomic Analysis of Twelve Strains of Pseudoalteromonas luteoviolacea.</title>
        <authorList>
            <person name="Vynne N.G."/>
            <person name="Mansson M."/>
            <person name="Gram L."/>
        </authorList>
    </citation>
    <scope>NUCLEOTIDE SEQUENCE [LARGE SCALE GENOMIC DNA]</scope>
    <source>
        <strain evidence="1 2">S4060-1</strain>
    </source>
</reference>
<evidence type="ECO:0000313" key="1">
    <source>
        <dbReference type="EMBL" id="KZN63306.1"/>
    </source>
</evidence>